<dbReference type="GO" id="GO:0008233">
    <property type="term" value="F:peptidase activity"/>
    <property type="evidence" value="ECO:0007669"/>
    <property type="project" value="UniProtKB-KW"/>
</dbReference>
<dbReference type="PROSITE" id="PS51257">
    <property type="entry name" value="PROKAR_LIPOPROTEIN"/>
    <property type="match status" value="1"/>
</dbReference>
<gene>
    <name evidence="2" type="ORF">B9G79_07805</name>
</gene>
<organism evidence="2 3">
    <name type="scientific">Bdellovibrio bacteriovorus</name>
    <dbReference type="NCBI Taxonomy" id="959"/>
    <lineage>
        <taxon>Bacteria</taxon>
        <taxon>Pseudomonadati</taxon>
        <taxon>Bdellovibrionota</taxon>
        <taxon>Bdellovibrionia</taxon>
        <taxon>Bdellovibrionales</taxon>
        <taxon>Pseudobdellovibrionaceae</taxon>
        <taxon>Bdellovibrio</taxon>
    </lineage>
</organism>
<dbReference type="AlphaFoldDB" id="A0A1Z3N7M7"/>
<name>A0A1Z3N7M7_BDEBC</name>
<evidence type="ECO:0000313" key="3">
    <source>
        <dbReference type="Proteomes" id="UP000197003"/>
    </source>
</evidence>
<keyword evidence="2" id="KW-0645">Protease</keyword>
<dbReference type="GO" id="GO:0006508">
    <property type="term" value="P:proteolysis"/>
    <property type="evidence" value="ECO:0007669"/>
    <property type="project" value="UniProtKB-KW"/>
</dbReference>
<dbReference type="Proteomes" id="UP000197003">
    <property type="component" value="Chromosome"/>
</dbReference>
<evidence type="ECO:0000313" key="2">
    <source>
        <dbReference type="EMBL" id="ASD63480.1"/>
    </source>
</evidence>
<feature type="chain" id="PRO_5012238545" evidence="1">
    <location>
        <begin position="18"/>
        <end position="297"/>
    </location>
</feature>
<dbReference type="OrthoDB" id="5291637at2"/>
<proteinExistence type="predicted"/>
<dbReference type="EMBL" id="CP020946">
    <property type="protein sequence ID" value="ASD63480.1"/>
    <property type="molecule type" value="Genomic_DNA"/>
</dbReference>
<dbReference type="RefSeq" id="WP_088565016.1">
    <property type="nucleotide sequence ID" value="NZ_CP020946.1"/>
</dbReference>
<sequence>MKLLALALIFASSPALAASCCGGSFSFPALILGDDKAQVTGTLSQSEITDDVLASGKWIRRKDDNRAQMLKLEGAALINDSLQGGFSLPVHSKNSRTSDTNSGLGDVSLYLGHETFPELTYSAWKPRGVTFLQLTLPTSPSIYDSALNASDIRGRGFYSLGAGLALIKAWKVWDFNFSSELHRSFERTASGEAYNGEATIRPGWGTTQSLGVGWNRRDFRLGSTLAFLYEEAIAINGSTTSEGHAQKNFTLSVAGSYMINLESAVTVSYADQSLIGNPVNSSLSNTINLSYQQRWPR</sequence>
<keyword evidence="1" id="KW-0732">Signal</keyword>
<evidence type="ECO:0000256" key="1">
    <source>
        <dbReference type="SAM" id="SignalP"/>
    </source>
</evidence>
<reference evidence="2 3" key="1">
    <citation type="submission" date="2017-04" db="EMBL/GenBank/DDBJ databases">
        <title>Whole genome sequence of Bdellovibrio bacteriovorus strain SSB218315.</title>
        <authorList>
            <person name="Oyedara O."/>
            <person name="Rodriguez-Perez M.A."/>
        </authorList>
    </citation>
    <scope>NUCLEOTIDE SEQUENCE [LARGE SCALE GENOMIC DNA]</scope>
    <source>
        <strain evidence="2 3">SSB218315</strain>
    </source>
</reference>
<keyword evidence="2" id="KW-0378">Hydrolase</keyword>
<feature type="signal peptide" evidence="1">
    <location>
        <begin position="1"/>
        <end position="17"/>
    </location>
</feature>
<protein>
    <submittedName>
        <fullName evidence="2">Serine protease spb1</fullName>
    </submittedName>
</protein>
<accession>A0A1Z3N7M7</accession>